<dbReference type="Pfam" id="PF13499">
    <property type="entry name" value="EF-hand_7"/>
    <property type="match status" value="1"/>
</dbReference>
<dbReference type="SMART" id="SM00054">
    <property type="entry name" value="EFh"/>
    <property type="match status" value="3"/>
</dbReference>
<dbReference type="AlphaFoldDB" id="A0A420HD73"/>
<organism evidence="6 7">
    <name type="scientific">Erysiphe neolycopersici</name>
    <dbReference type="NCBI Taxonomy" id="212602"/>
    <lineage>
        <taxon>Eukaryota</taxon>
        <taxon>Fungi</taxon>
        <taxon>Dikarya</taxon>
        <taxon>Ascomycota</taxon>
        <taxon>Pezizomycotina</taxon>
        <taxon>Leotiomycetes</taxon>
        <taxon>Erysiphales</taxon>
        <taxon>Erysiphaceae</taxon>
        <taxon>Erysiphe</taxon>
    </lineage>
</organism>
<evidence type="ECO:0000256" key="2">
    <source>
        <dbReference type="ARBA" id="ARBA00022723"/>
    </source>
</evidence>
<keyword evidence="2" id="KW-0479">Metal-binding</keyword>
<gene>
    <name evidence="6" type="ORF">OnM2_090015</name>
</gene>
<evidence type="ECO:0000259" key="5">
    <source>
        <dbReference type="PROSITE" id="PS50222"/>
    </source>
</evidence>
<evidence type="ECO:0000313" key="7">
    <source>
        <dbReference type="Proteomes" id="UP000286134"/>
    </source>
</evidence>
<feature type="domain" description="EF-hand" evidence="5">
    <location>
        <begin position="147"/>
        <end position="182"/>
    </location>
</feature>
<dbReference type="Proteomes" id="UP000286134">
    <property type="component" value="Unassembled WGS sequence"/>
</dbReference>
<evidence type="ECO:0000256" key="1">
    <source>
        <dbReference type="ARBA" id="ARBA00020786"/>
    </source>
</evidence>
<dbReference type="STRING" id="212602.A0A420HD73"/>
<dbReference type="EMBL" id="MCFK01009060">
    <property type="protein sequence ID" value="RKF55323.1"/>
    <property type="molecule type" value="Genomic_DNA"/>
</dbReference>
<feature type="region of interest" description="Disordered" evidence="4">
    <location>
        <begin position="104"/>
        <end position="123"/>
    </location>
</feature>
<dbReference type="GO" id="GO:0005509">
    <property type="term" value="F:calcium ion binding"/>
    <property type="evidence" value="ECO:0007669"/>
    <property type="project" value="InterPro"/>
</dbReference>
<feature type="compositionally biased region" description="Polar residues" evidence="4">
    <location>
        <begin position="1"/>
        <end position="19"/>
    </location>
</feature>
<name>A0A420HD73_9PEZI</name>
<sequence>MASTSQQPHPGFSSRNYKNQIKLPSANLVRDQNRIERDRASLGQTGASSFMNSINEEQREEINEAFALFDLDKDLHIDYHEFKVALKALGFDLSKSVIVSHLKTHGTPQPSQALGHGKSTNSTPTSRTLLSLPAFQNIAAKLIAERDPKEEIIRAFKLFDIDDKGMISIEDLRRVSQELGEALDEDELVSMIEEFDLEGKGGVGPDEFLGICMG</sequence>
<dbReference type="Pfam" id="PF13405">
    <property type="entry name" value="EF-hand_6"/>
    <property type="match status" value="1"/>
</dbReference>
<dbReference type="PROSITE" id="PS50222">
    <property type="entry name" value="EF_HAND_2"/>
    <property type="match status" value="2"/>
</dbReference>
<proteinExistence type="predicted"/>
<dbReference type="InterPro" id="IPR050230">
    <property type="entry name" value="CALM/Myosin/TropC-like"/>
</dbReference>
<feature type="domain" description="EF-hand" evidence="5">
    <location>
        <begin position="57"/>
        <end position="92"/>
    </location>
</feature>
<dbReference type="Gene3D" id="1.10.238.10">
    <property type="entry name" value="EF-hand"/>
    <property type="match status" value="2"/>
</dbReference>
<dbReference type="OrthoDB" id="4033880at2759"/>
<keyword evidence="3" id="KW-0677">Repeat</keyword>
<dbReference type="SUPFAM" id="SSF47473">
    <property type="entry name" value="EF-hand"/>
    <property type="match status" value="1"/>
</dbReference>
<keyword evidence="7" id="KW-1185">Reference proteome</keyword>
<dbReference type="GO" id="GO:0016460">
    <property type="term" value="C:myosin II complex"/>
    <property type="evidence" value="ECO:0007669"/>
    <property type="project" value="TreeGrafter"/>
</dbReference>
<evidence type="ECO:0000256" key="4">
    <source>
        <dbReference type="SAM" id="MobiDB-lite"/>
    </source>
</evidence>
<dbReference type="InterPro" id="IPR011992">
    <property type="entry name" value="EF-hand-dom_pair"/>
</dbReference>
<evidence type="ECO:0000313" key="6">
    <source>
        <dbReference type="EMBL" id="RKF55323.1"/>
    </source>
</evidence>
<comment type="caution">
    <text evidence="6">The sequence shown here is derived from an EMBL/GenBank/DDBJ whole genome shotgun (WGS) entry which is preliminary data.</text>
</comment>
<feature type="region of interest" description="Disordered" evidence="4">
    <location>
        <begin position="1"/>
        <end position="23"/>
    </location>
</feature>
<dbReference type="PANTHER" id="PTHR23048:SF48">
    <property type="entry name" value="CENTRIN 3"/>
    <property type="match status" value="1"/>
</dbReference>
<reference evidence="6 7" key="1">
    <citation type="journal article" date="2018" name="BMC Genomics">
        <title>Comparative genome analyses reveal sequence features reflecting distinct modes of host-adaptation between dicot and monocot powdery mildew.</title>
        <authorList>
            <person name="Wu Y."/>
            <person name="Ma X."/>
            <person name="Pan Z."/>
            <person name="Kale S.D."/>
            <person name="Song Y."/>
            <person name="King H."/>
            <person name="Zhang Q."/>
            <person name="Presley C."/>
            <person name="Deng X."/>
            <person name="Wei C.I."/>
            <person name="Xiao S."/>
        </authorList>
    </citation>
    <scope>NUCLEOTIDE SEQUENCE [LARGE SCALE GENOMIC DNA]</scope>
    <source>
        <strain evidence="6">UMSG2</strain>
    </source>
</reference>
<feature type="compositionally biased region" description="Polar residues" evidence="4">
    <location>
        <begin position="106"/>
        <end position="123"/>
    </location>
</feature>
<protein>
    <recommendedName>
        <fullName evidence="1">Calmodulin</fullName>
    </recommendedName>
</protein>
<dbReference type="CDD" id="cd00051">
    <property type="entry name" value="EFh"/>
    <property type="match status" value="1"/>
</dbReference>
<dbReference type="FunFam" id="1.10.238.10:FF:000003">
    <property type="entry name" value="Calmodulin A"/>
    <property type="match status" value="1"/>
</dbReference>
<dbReference type="InterPro" id="IPR002048">
    <property type="entry name" value="EF_hand_dom"/>
</dbReference>
<evidence type="ECO:0000256" key="3">
    <source>
        <dbReference type="ARBA" id="ARBA00022737"/>
    </source>
</evidence>
<dbReference type="PANTHER" id="PTHR23048">
    <property type="entry name" value="MYOSIN LIGHT CHAIN 1, 3"/>
    <property type="match status" value="1"/>
</dbReference>
<accession>A0A420HD73</accession>